<evidence type="ECO:0000256" key="1">
    <source>
        <dbReference type="ARBA" id="ARBA00000077"/>
    </source>
</evidence>
<keyword evidence="6" id="KW-0255">Endonuclease</keyword>
<dbReference type="Gene3D" id="3.30.420.10">
    <property type="entry name" value="Ribonuclease H-like superfamily/Ribonuclease H"/>
    <property type="match status" value="2"/>
</dbReference>
<reference evidence="9 10" key="1">
    <citation type="submission" date="2015-10" db="EMBL/GenBank/DDBJ databases">
        <title>Genome analyses suggest a sexual origin of heterokaryosis in a supposedly ancient asexual fungus.</title>
        <authorList>
            <person name="Ropars J."/>
            <person name="Sedzielewska K."/>
            <person name="Noel J."/>
            <person name="Charron P."/>
            <person name="Farinelli L."/>
            <person name="Marton T."/>
            <person name="Kruger M."/>
            <person name="Pelin A."/>
            <person name="Brachmann A."/>
            <person name="Corradi N."/>
        </authorList>
    </citation>
    <scope>NUCLEOTIDE SEQUENCE [LARGE SCALE GENOMIC DNA]</scope>
    <source>
        <strain evidence="9 10">A4</strain>
    </source>
</reference>
<dbReference type="EMBL" id="LLXI01000840">
    <property type="protein sequence ID" value="PKY50209.1"/>
    <property type="molecule type" value="Genomic_DNA"/>
</dbReference>
<dbReference type="Proteomes" id="UP000234323">
    <property type="component" value="Unassembled WGS sequence"/>
</dbReference>
<dbReference type="PANTHER" id="PTHR10642:SF26">
    <property type="entry name" value="RIBONUCLEASE H1"/>
    <property type="match status" value="1"/>
</dbReference>
<dbReference type="AlphaFoldDB" id="A0A2I1GU90"/>
<evidence type="ECO:0000256" key="2">
    <source>
        <dbReference type="ARBA" id="ARBA00005300"/>
    </source>
</evidence>
<dbReference type="GO" id="GO:0043137">
    <property type="term" value="P:DNA replication, removal of RNA primer"/>
    <property type="evidence" value="ECO:0007669"/>
    <property type="project" value="TreeGrafter"/>
</dbReference>
<dbReference type="InterPro" id="IPR036397">
    <property type="entry name" value="RNaseH_sf"/>
</dbReference>
<feature type="domain" description="RNase H type-1" evidence="8">
    <location>
        <begin position="58"/>
        <end position="204"/>
    </location>
</feature>
<dbReference type="InterPro" id="IPR002156">
    <property type="entry name" value="RNaseH_domain"/>
</dbReference>
<evidence type="ECO:0000313" key="10">
    <source>
        <dbReference type="Proteomes" id="UP000234323"/>
    </source>
</evidence>
<dbReference type="PROSITE" id="PS50879">
    <property type="entry name" value="RNASE_H_1"/>
    <property type="match status" value="1"/>
</dbReference>
<dbReference type="InterPro" id="IPR018527">
    <property type="entry name" value="Rubredoxin_Fe_BS"/>
</dbReference>
<dbReference type="EC" id="3.1.26.4" evidence="3"/>
<gene>
    <name evidence="9" type="ORF">RhiirA4_466568</name>
</gene>
<dbReference type="Pfam" id="PF00075">
    <property type="entry name" value="RNase_H"/>
    <property type="match status" value="2"/>
</dbReference>
<dbReference type="PANTHER" id="PTHR10642">
    <property type="entry name" value="RIBONUCLEASE H1"/>
    <property type="match status" value="1"/>
</dbReference>
<evidence type="ECO:0000256" key="6">
    <source>
        <dbReference type="ARBA" id="ARBA00022759"/>
    </source>
</evidence>
<dbReference type="InterPro" id="IPR012337">
    <property type="entry name" value="RNaseH-like_sf"/>
</dbReference>
<accession>A0A2I1GU90</accession>
<evidence type="ECO:0000256" key="4">
    <source>
        <dbReference type="ARBA" id="ARBA00022722"/>
    </source>
</evidence>
<dbReference type="SUPFAM" id="SSF53098">
    <property type="entry name" value="Ribonuclease H-like"/>
    <property type="match status" value="2"/>
</dbReference>
<organism evidence="9 10">
    <name type="scientific">Rhizophagus irregularis</name>
    <dbReference type="NCBI Taxonomy" id="588596"/>
    <lineage>
        <taxon>Eukaryota</taxon>
        <taxon>Fungi</taxon>
        <taxon>Fungi incertae sedis</taxon>
        <taxon>Mucoromycota</taxon>
        <taxon>Glomeromycotina</taxon>
        <taxon>Glomeromycetes</taxon>
        <taxon>Glomerales</taxon>
        <taxon>Glomeraceae</taxon>
        <taxon>Rhizophagus</taxon>
    </lineage>
</organism>
<evidence type="ECO:0000256" key="7">
    <source>
        <dbReference type="ARBA" id="ARBA00022801"/>
    </source>
</evidence>
<dbReference type="InterPro" id="IPR050092">
    <property type="entry name" value="RNase_H"/>
</dbReference>
<comment type="caution">
    <text evidence="9">The sequence shown here is derived from an EMBL/GenBank/DDBJ whole genome shotgun (WGS) entry which is preliminary data.</text>
</comment>
<dbReference type="GO" id="GO:0046872">
    <property type="term" value="F:metal ion binding"/>
    <property type="evidence" value="ECO:0007669"/>
    <property type="project" value="UniProtKB-KW"/>
</dbReference>
<dbReference type="VEuPathDB" id="FungiDB:RhiirFUN_006426"/>
<dbReference type="GO" id="GO:0004523">
    <property type="term" value="F:RNA-DNA hybrid ribonuclease activity"/>
    <property type="evidence" value="ECO:0007669"/>
    <property type="project" value="UniProtKB-EC"/>
</dbReference>
<evidence type="ECO:0000256" key="3">
    <source>
        <dbReference type="ARBA" id="ARBA00012180"/>
    </source>
</evidence>
<sequence>MSLCTDTHTYIYQCMDYGCAANAALSTRSPCTFSADWRCLVPLLTESQFASIQPTNLIEFNIFDIFDFAKKKYDIMQQALTQNHVISPHLQDNIVLDLLESSISRNDLGELLAVLLALSVVLQNSKVRINTDSLNVITQFEKLKKSRFYLTSRKYFKANNNFLWAILCRIILTLNLHVEMFKVIAHGDDMGNNYVDNLAKQAHFDQDRYIVFRRDVNMMKVLPCWNGIIIENKLRLFLKNICNYKGLEKFINLNRNSKYRQLEVDWTSTFSCLSCDINDNETSVSSSKTKAQKVHLLIEEILTIEQMKKSLLDLYDGWMCPICGLHDETFNHIWTCSGHYDIINNIRDKTINHLLTWILEYNDNIQDFNNLIALNIWDISYDPDDFTFIDLIKGVISMSLSELLNSWTTKKNVVDVLVQMRQFIFNEIFENVWILRRMFKNKLKFARSAPNAILYNPYIYGYRDFYDNQLQAKITDFCIQLNDNGLLGKITEIRLKSLQAQLWISRPLLEKLPYNYNNIFPTIKGGRIPLEDVVDNAYYSRHKERLHEKNILFLDQIVSGDKSRLLLWKEILIKAYVPISSQRKEAKWYTDIRFLITLDNIHLNSSITQLFGVSIDNVDEARSYDIDKKNRSLIAFYNPHFNSVVIGKIQGIDNTQRLVIKHFYVNMSQCTDTHTYIYQCMDFRCAANAALSTRSYLLDSSTSRNDLLRIQRTLAPFDNNDYYIFEFYTDGSLIELGTEQCSISCAFAQISDLFDIPHVKFYSTIDKWPSAYRGELLAVLLALSVVPRNSKIRINTDSLNVITQFEKLKKSRFSQTSQEYFKANNNFLWAILCRIILTLNLHVEMFKVIAYGDDMVLPCWNGILIETKLRLFLKNICNYKGLEKFLNLNRNSKYRQIEVDWTSTFICLNCDINNNETSVSSSKTKAQKMKKSLLDLYDGWMCPICGLHDETFNHVWTCSGHYDIINNIRDKTINHLLTWILEYNDNIQDFNNLLALDIWDISYDPDVFTFIDLIKGIIPMSLSELLNSWTTKKNVVDVLIQMRQFIFNEIFENVWIPRCLHLKEFERSLGLTKKKKLEFKSVRSLPNNNS</sequence>
<comment type="similarity">
    <text evidence="2">Belongs to the RNase H family.</text>
</comment>
<evidence type="ECO:0000256" key="5">
    <source>
        <dbReference type="ARBA" id="ARBA00022723"/>
    </source>
</evidence>
<evidence type="ECO:0000313" key="9">
    <source>
        <dbReference type="EMBL" id="PKY50209.1"/>
    </source>
</evidence>
<dbReference type="VEuPathDB" id="FungiDB:RhiirA1_458035"/>
<dbReference type="GO" id="GO:0003676">
    <property type="term" value="F:nucleic acid binding"/>
    <property type="evidence" value="ECO:0007669"/>
    <property type="project" value="InterPro"/>
</dbReference>
<dbReference type="VEuPathDB" id="FungiDB:FUN_004270"/>
<name>A0A2I1GU90_9GLOM</name>
<keyword evidence="10" id="KW-1185">Reference proteome</keyword>
<feature type="non-terminal residue" evidence="9">
    <location>
        <position position="1090"/>
    </location>
</feature>
<keyword evidence="4" id="KW-0540">Nuclease</keyword>
<proteinExistence type="inferred from homology"/>
<dbReference type="VEuPathDB" id="FungiDB:FUN_024865"/>
<dbReference type="PROSITE" id="PS00202">
    <property type="entry name" value="RUBREDOXIN"/>
    <property type="match status" value="2"/>
</dbReference>
<keyword evidence="7" id="KW-0378">Hydrolase</keyword>
<comment type="catalytic activity">
    <reaction evidence="1">
        <text>Endonucleolytic cleavage to 5'-phosphomonoester.</text>
        <dbReference type="EC" id="3.1.26.4"/>
    </reaction>
</comment>
<keyword evidence="5" id="KW-0479">Metal-binding</keyword>
<protein>
    <recommendedName>
        <fullName evidence="3">ribonuclease H</fullName>
        <ecNumber evidence="3">3.1.26.4</ecNumber>
    </recommendedName>
</protein>
<evidence type="ECO:0000259" key="8">
    <source>
        <dbReference type="PROSITE" id="PS50879"/>
    </source>
</evidence>